<dbReference type="OrthoDB" id="16547at2759"/>
<keyword evidence="2" id="KW-1185">Reference proteome</keyword>
<gene>
    <name evidence="1" type="ORF">UA08_05093</name>
</gene>
<name>A0A225AEC3_TALAT</name>
<evidence type="ECO:0008006" key="3">
    <source>
        <dbReference type="Google" id="ProtNLM"/>
    </source>
</evidence>
<dbReference type="RefSeq" id="XP_020119722.1">
    <property type="nucleotide sequence ID" value="XM_020267377.1"/>
</dbReference>
<protein>
    <recommendedName>
        <fullName evidence="3">HD/PDEase domain-containing protein</fullName>
    </recommendedName>
</protein>
<dbReference type="EMBL" id="LFMY01000007">
    <property type="protein sequence ID" value="OKL59601.1"/>
    <property type="molecule type" value="Genomic_DNA"/>
</dbReference>
<dbReference type="Proteomes" id="UP000214365">
    <property type="component" value="Unassembled WGS sequence"/>
</dbReference>
<sequence>METPKELQGLIEAMTAYMTECMAGHDPSHNPAHVHRVVSLAHRVLAGELARHPDTAPSMYDTAVVTLAATLHDIGDHKYLPAADRAAAGASTSIDPKQMVYDALIRHGADATLAKRVQTIVTNVSYTNETKNPEKVRALIAQPGYHELAIVQDADRLDAIGAVGIARTFTYLGSQGSKRKSSSTAWELDESIAHFGEKLEKLESMMKTETGREMARERTRRLQEFKAWWIEETTPFTL</sequence>
<proteinExistence type="predicted"/>
<evidence type="ECO:0000313" key="1">
    <source>
        <dbReference type="EMBL" id="OKL59601.1"/>
    </source>
</evidence>
<evidence type="ECO:0000313" key="2">
    <source>
        <dbReference type="Proteomes" id="UP000214365"/>
    </source>
</evidence>
<reference evidence="1 2" key="1">
    <citation type="submission" date="2015-06" db="EMBL/GenBank/DDBJ databases">
        <title>Talaromyces atroroseus IBT 11181 draft genome.</title>
        <authorList>
            <person name="Rasmussen K.B."/>
            <person name="Rasmussen S."/>
            <person name="Petersen B."/>
            <person name="Sicheritz-Ponten T."/>
            <person name="Mortensen U.H."/>
            <person name="Thrane U."/>
        </authorList>
    </citation>
    <scope>NUCLEOTIDE SEQUENCE [LARGE SCALE GENOMIC DNA]</scope>
    <source>
        <strain evidence="1 2">IBT 11181</strain>
    </source>
</reference>
<accession>A0A225AEC3</accession>
<organism evidence="1 2">
    <name type="scientific">Talaromyces atroroseus</name>
    <dbReference type="NCBI Taxonomy" id="1441469"/>
    <lineage>
        <taxon>Eukaryota</taxon>
        <taxon>Fungi</taxon>
        <taxon>Dikarya</taxon>
        <taxon>Ascomycota</taxon>
        <taxon>Pezizomycotina</taxon>
        <taxon>Eurotiomycetes</taxon>
        <taxon>Eurotiomycetidae</taxon>
        <taxon>Eurotiales</taxon>
        <taxon>Trichocomaceae</taxon>
        <taxon>Talaromyces</taxon>
        <taxon>Talaromyces sect. Trachyspermi</taxon>
    </lineage>
</organism>
<dbReference type="SUPFAM" id="SSF109604">
    <property type="entry name" value="HD-domain/PDEase-like"/>
    <property type="match status" value="1"/>
</dbReference>
<dbReference type="PANTHER" id="PTHR33594:SF1">
    <property type="entry name" value="HD_PDEASE DOMAIN-CONTAINING PROTEIN"/>
    <property type="match status" value="1"/>
</dbReference>
<comment type="caution">
    <text evidence="1">The sequence shown here is derived from an EMBL/GenBank/DDBJ whole genome shotgun (WGS) entry which is preliminary data.</text>
</comment>
<dbReference type="Gene3D" id="1.10.3210.50">
    <property type="match status" value="1"/>
</dbReference>
<dbReference type="PANTHER" id="PTHR33594">
    <property type="entry name" value="SUPERFAMILY HYDROLASE, PUTATIVE (AFU_ORTHOLOGUE AFUA_1G03035)-RELATED"/>
    <property type="match status" value="1"/>
</dbReference>
<dbReference type="STRING" id="1441469.A0A225AEC3"/>
<dbReference type="AlphaFoldDB" id="A0A225AEC3"/>
<dbReference type="GeneID" id="31004849"/>